<dbReference type="RefSeq" id="WP_244621134.1">
    <property type="nucleotide sequence ID" value="NZ_CP041090.2"/>
</dbReference>
<reference evidence="4 5" key="2">
    <citation type="journal article" date="2020" name="Int. J. Syst. Evol. Microbiol.">
        <title>Description and complete genome sequences of Bradyrhizobium symbiodeficiens sp. nov., a non-symbiotic bacterium associated with legumes native to Canada.</title>
        <authorList>
            <person name="Bromfield E.S.P."/>
            <person name="Cloutier S."/>
            <person name="Nguyen H.D.T."/>
        </authorList>
    </citation>
    <scope>NUCLEOTIDE SEQUENCE [LARGE SCALE GENOMIC DNA]</scope>
    <source>
        <strain evidence="3 5">101S1MB</strain>
        <strain evidence="2 4">65S1MB</strain>
    </source>
</reference>
<keyword evidence="4" id="KW-1185">Reference proteome</keyword>
<evidence type="ECO:0000256" key="1">
    <source>
        <dbReference type="SAM" id="SignalP"/>
    </source>
</evidence>
<dbReference type="EMBL" id="CP050066">
    <property type="protein sequence ID" value="QIP10816.2"/>
    <property type="molecule type" value="Genomic_DNA"/>
</dbReference>
<evidence type="ECO:0000313" key="5">
    <source>
        <dbReference type="Proteomes" id="UP000500895"/>
    </source>
</evidence>
<protein>
    <submittedName>
        <fullName evidence="3">Cysteine rich repeat-containing protein</fullName>
    </submittedName>
</protein>
<dbReference type="Proteomes" id="UP000319298">
    <property type="component" value="Chromosome"/>
</dbReference>
<sequence>MKMKSTKLAGIALAVIVMAGGAAFAQGTMAQQDACRPDVFRLCSSYIPDVGEIVACLRGNEVRLSTPCREVMFGERAEPERYVRSSRDRSNWEQ</sequence>
<dbReference type="EMBL" id="CP041090">
    <property type="protein sequence ID" value="QDF42583.2"/>
    <property type="molecule type" value="Genomic_DNA"/>
</dbReference>
<gene>
    <name evidence="2" type="ORF">FJN17_33185</name>
    <name evidence="3" type="ORF">HAV00_05860</name>
</gene>
<evidence type="ECO:0000313" key="2">
    <source>
        <dbReference type="EMBL" id="QDF42583.2"/>
    </source>
</evidence>
<dbReference type="Proteomes" id="UP000500895">
    <property type="component" value="Chromosome"/>
</dbReference>
<name>A0A6G9AES5_9BRAD</name>
<reference evidence="3" key="3">
    <citation type="submission" date="2024-02" db="EMBL/GenBank/DDBJ databases">
        <authorList>
            <person name="Bromfield E.S.P."/>
            <person name="Cloutier S."/>
            <person name="Nguyen H.D.T."/>
        </authorList>
    </citation>
    <scope>NUCLEOTIDE SEQUENCE</scope>
    <source>
        <strain evidence="3">101S1MB</strain>
        <strain evidence="2">65S1MB</strain>
    </source>
</reference>
<feature type="chain" id="PRO_5042480453" evidence="1">
    <location>
        <begin position="26"/>
        <end position="94"/>
    </location>
</feature>
<dbReference type="AlphaFoldDB" id="A0A6G9AES5"/>
<accession>A0A6G9AES5</accession>
<feature type="signal peptide" evidence="1">
    <location>
        <begin position="1"/>
        <end position="25"/>
    </location>
</feature>
<keyword evidence="1" id="KW-0732">Signal</keyword>
<evidence type="ECO:0000313" key="3">
    <source>
        <dbReference type="EMBL" id="QIP10816.2"/>
    </source>
</evidence>
<organism evidence="3 5">
    <name type="scientific">Bradyrhizobium symbiodeficiens</name>
    <dbReference type="NCBI Taxonomy" id="1404367"/>
    <lineage>
        <taxon>Bacteria</taxon>
        <taxon>Pseudomonadati</taxon>
        <taxon>Pseudomonadota</taxon>
        <taxon>Alphaproteobacteria</taxon>
        <taxon>Hyphomicrobiales</taxon>
        <taxon>Nitrobacteraceae</taxon>
        <taxon>Bradyrhizobium</taxon>
    </lineage>
</organism>
<proteinExistence type="predicted"/>
<evidence type="ECO:0000313" key="4">
    <source>
        <dbReference type="Proteomes" id="UP000319298"/>
    </source>
</evidence>
<reference evidence="4" key="1">
    <citation type="submission" date="2019-06" db="EMBL/GenBank/DDBJ databases">
        <title>Whole-Genome Sequence of Bradyrhizobium sp. 3 Strain 65S1MB.</title>
        <authorList>
            <person name="Bromfield E.S.P."/>
            <person name="Cloutier S."/>
            <person name="Nguyen H.D.T."/>
        </authorList>
    </citation>
    <scope>NUCLEOTIDE SEQUENCE [LARGE SCALE GENOMIC DNA]</scope>
    <source>
        <strain evidence="4">65S1MB</strain>
    </source>
</reference>